<dbReference type="EMBL" id="JBHSBI010000036">
    <property type="protein sequence ID" value="MFC4014596.1"/>
    <property type="molecule type" value="Genomic_DNA"/>
</dbReference>
<keyword evidence="1" id="KW-1133">Transmembrane helix</keyword>
<evidence type="ECO:0000313" key="3">
    <source>
        <dbReference type="Proteomes" id="UP001595851"/>
    </source>
</evidence>
<keyword evidence="1" id="KW-0812">Transmembrane</keyword>
<protein>
    <submittedName>
        <fullName evidence="2">Uncharacterized protein</fullName>
    </submittedName>
</protein>
<comment type="caution">
    <text evidence="2">The sequence shown here is derived from an EMBL/GenBank/DDBJ whole genome shotgun (WGS) entry which is preliminary data.</text>
</comment>
<evidence type="ECO:0000256" key="1">
    <source>
        <dbReference type="SAM" id="Phobius"/>
    </source>
</evidence>
<dbReference type="InterPro" id="IPR036410">
    <property type="entry name" value="HSP_DnaJ_Cys-rich_dom_sf"/>
</dbReference>
<name>A0ABV8GKW2_9ACTN</name>
<dbReference type="RefSeq" id="WP_379534431.1">
    <property type="nucleotide sequence ID" value="NZ_JBHSBI010000036.1"/>
</dbReference>
<dbReference type="PROSITE" id="PS51257">
    <property type="entry name" value="PROKAR_LIPOPROTEIN"/>
    <property type="match status" value="1"/>
</dbReference>
<keyword evidence="1" id="KW-0472">Membrane</keyword>
<sequence>MKVLIPPREPCPLCQGRGSMTYSGAFIACCWGCSGTGRTRDWHTFQVVALQAFALLAASAAGGAFVAFLTGDLAAIADAMAAFVAVTP</sequence>
<dbReference type="Proteomes" id="UP001595851">
    <property type="component" value="Unassembled WGS sequence"/>
</dbReference>
<evidence type="ECO:0000313" key="2">
    <source>
        <dbReference type="EMBL" id="MFC4014596.1"/>
    </source>
</evidence>
<gene>
    <name evidence="2" type="ORF">ACFOY2_45750</name>
</gene>
<organism evidence="2 3">
    <name type="scientific">Nonomuraea purpurea</name>
    <dbReference type="NCBI Taxonomy" id="1849276"/>
    <lineage>
        <taxon>Bacteria</taxon>
        <taxon>Bacillati</taxon>
        <taxon>Actinomycetota</taxon>
        <taxon>Actinomycetes</taxon>
        <taxon>Streptosporangiales</taxon>
        <taxon>Streptosporangiaceae</taxon>
        <taxon>Nonomuraea</taxon>
    </lineage>
</organism>
<reference evidence="3" key="1">
    <citation type="journal article" date="2019" name="Int. J. Syst. Evol. Microbiol.">
        <title>The Global Catalogue of Microorganisms (GCM) 10K type strain sequencing project: providing services to taxonomists for standard genome sequencing and annotation.</title>
        <authorList>
            <consortium name="The Broad Institute Genomics Platform"/>
            <consortium name="The Broad Institute Genome Sequencing Center for Infectious Disease"/>
            <person name="Wu L."/>
            <person name="Ma J."/>
        </authorList>
    </citation>
    <scope>NUCLEOTIDE SEQUENCE [LARGE SCALE GENOMIC DNA]</scope>
    <source>
        <strain evidence="3">TBRC 1276</strain>
    </source>
</reference>
<proteinExistence type="predicted"/>
<keyword evidence="3" id="KW-1185">Reference proteome</keyword>
<dbReference type="SUPFAM" id="SSF57938">
    <property type="entry name" value="DnaJ/Hsp40 cysteine-rich domain"/>
    <property type="match status" value="1"/>
</dbReference>
<accession>A0ABV8GKW2</accession>
<feature type="transmembrane region" description="Helical" evidence="1">
    <location>
        <begin position="48"/>
        <end position="70"/>
    </location>
</feature>